<name>A0A8T0XGQ2_PANVG</name>
<gene>
    <name evidence="10" type="ORF">PVAP13_1KG341000</name>
</gene>
<dbReference type="AlphaFoldDB" id="A0A8T0XGQ2"/>
<evidence type="ECO:0000256" key="6">
    <source>
        <dbReference type="ARBA" id="ARBA00023242"/>
    </source>
</evidence>
<protein>
    <recommendedName>
        <fullName evidence="9">Myb/SANT-like DNA-binding domain-containing protein</fullName>
    </recommendedName>
</protein>
<keyword evidence="6" id="KW-0539">Nucleus</keyword>
<dbReference type="InterPro" id="IPR044823">
    <property type="entry name" value="ASIL1/2-like"/>
</dbReference>
<feature type="compositionally biased region" description="Acidic residues" evidence="8">
    <location>
        <begin position="378"/>
        <end position="388"/>
    </location>
</feature>
<feature type="domain" description="Myb/SANT-like DNA-binding" evidence="9">
    <location>
        <begin position="54"/>
        <end position="139"/>
    </location>
</feature>
<keyword evidence="5" id="KW-0804">Transcription</keyword>
<dbReference type="PANTHER" id="PTHR31307">
    <property type="entry name" value="TRIHELIX TRANSCRIPTION FACTOR ASIL2"/>
    <property type="match status" value="1"/>
</dbReference>
<keyword evidence="11" id="KW-1185">Reference proteome</keyword>
<evidence type="ECO:0000313" key="11">
    <source>
        <dbReference type="Proteomes" id="UP000823388"/>
    </source>
</evidence>
<dbReference type="Proteomes" id="UP000823388">
    <property type="component" value="Chromosome 1K"/>
</dbReference>
<dbReference type="GO" id="GO:0000976">
    <property type="term" value="F:transcription cis-regulatory region binding"/>
    <property type="evidence" value="ECO:0007669"/>
    <property type="project" value="TreeGrafter"/>
</dbReference>
<evidence type="ECO:0000256" key="4">
    <source>
        <dbReference type="ARBA" id="ARBA00023125"/>
    </source>
</evidence>
<keyword evidence="2" id="KW-0805">Transcription regulation</keyword>
<feature type="compositionally biased region" description="Low complexity" evidence="8">
    <location>
        <begin position="307"/>
        <end position="316"/>
    </location>
</feature>
<organism evidence="10 11">
    <name type="scientific">Panicum virgatum</name>
    <name type="common">Blackwell switchgrass</name>
    <dbReference type="NCBI Taxonomy" id="38727"/>
    <lineage>
        <taxon>Eukaryota</taxon>
        <taxon>Viridiplantae</taxon>
        <taxon>Streptophyta</taxon>
        <taxon>Embryophyta</taxon>
        <taxon>Tracheophyta</taxon>
        <taxon>Spermatophyta</taxon>
        <taxon>Magnoliopsida</taxon>
        <taxon>Liliopsida</taxon>
        <taxon>Poales</taxon>
        <taxon>Poaceae</taxon>
        <taxon>PACMAD clade</taxon>
        <taxon>Panicoideae</taxon>
        <taxon>Panicodae</taxon>
        <taxon>Paniceae</taxon>
        <taxon>Panicinae</taxon>
        <taxon>Panicum</taxon>
        <taxon>Panicum sect. Hiantes</taxon>
    </lineage>
</organism>
<evidence type="ECO:0000256" key="2">
    <source>
        <dbReference type="ARBA" id="ARBA00023015"/>
    </source>
</evidence>
<sequence length="388" mass="41494">MDDDGAASASPSPSPSPLPVADPVTVAAAPPGHVAVAIPLRKPSPSSGGGGREDAWSDGATSTLIDAWGERFVALGRGSLRHPQWQEVAEVVSSRDGYSKGPRSDIQCKNRIDTLKKKYKVEKAKRASSWPYFDRLDDLLAPVYKPNSSSSSAAAAARSAPTLMVPPRINFPQRTRTPLQPSAGFKRRMPSPPPQASASSDSSDGFPPEPLSALANGKRQRLEEPTPAAANGAESSSSSRVQGLRDLAQAIRRLGEVYERVESAKREQELRMEQERLEAARELEEQRVEFFLKMQVELSKATGSGGAAPVAVPIPADGSGARRTGMTAEVATSSNHRVRYRIKGSMHHQAAQQPPHYQNNAAASGGNGSDSDKKEAEGDAEDEEEESQ</sequence>
<evidence type="ECO:0000256" key="7">
    <source>
        <dbReference type="SAM" id="Coils"/>
    </source>
</evidence>
<feature type="compositionally biased region" description="Basic residues" evidence="8">
    <location>
        <begin position="336"/>
        <end position="346"/>
    </location>
</feature>
<dbReference type="FunFam" id="1.10.10.60:FF:000104">
    <property type="entry name" value="trihelix transcription factor ASIL2"/>
    <property type="match status" value="1"/>
</dbReference>
<evidence type="ECO:0000256" key="1">
    <source>
        <dbReference type="ARBA" id="ARBA00004123"/>
    </source>
</evidence>
<proteinExistence type="predicted"/>
<feature type="region of interest" description="Disordered" evidence="8">
    <location>
        <begin position="38"/>
        <end position="58"/>
    </location>
</feature>
<feature type="coiled-coil region" evidence="7">
    <location>
        <begin position="247"/>
        <end position="289"/>
    </location>
</feature>
<feature type="compositionally biased region" description="Low complexity" evidence="8">
    <location>
        <begin position="196"/>
        <end position="206"/>
    </location>
</feature>
<feature type="region of interest" description="Disordered" evidence="8">
    <location>
        <begin position="144"/>
        <end position="244"/>
    </location>
</feature>
<reference evidence="10" key="1">
    <citation type="submission" date="2020-05" db="EMBL/GenBank/DDBJ databases">
        <title>WGS assembly of Panicum virgatum.</title>
        <authorList>
            <person name="Lovell J.T."/>
            <person name="Jenkins J."/>
            <person name="Shu S."/>
            <person name="Juenger T.E."/>
            <person name="Schmutz J."/>
        </authorList>
    </citation>
    <scope>NUCLEOTIDE SEQUENCE</scope>
    <source>
        <strain evidence="10">AP13</strain>
    </source>
</reference>
<keyword evidence="3 7" id="KW-0175">Coiled coil</keyword>
<evidence type="ECO:0000313" key="10">
    <source>
        <dbReference type="EMBL" id="KAG2659180.1"/>
    </source>
</evidence>
<feature type="compositionally biased region" description="Low complexity" evidence="8">
    <location>
        <begin position="148"/>
        <end position="160"/>
    </location>
</feature>
<comment type="subcellular location">
    <subcellularLocation>
        <location evidence="1">Nucleus</location>
    </subcellularLocation>
</comment>
<feature type="region of interest" description="Disordered" evidence="8">
    <location>
        <begin position="301"/>
        <end position="388"/>
    </location>
</feature>
<accession>A0A8T0XGQ2</accession>
<dbReference type="InterPro" id="IPR044822">
    <property type="entry name" value="Myb_DNA-bind_4"/>
</dbReference>
<dbReference type="GO" id="GO:0005634">
    <property type="term" value="C:nucleus"/>
    <property type="evidence" value="ECO:0007669"/>
    <property type="project" value="UniProtKB-SubCell"/>
</dbReference>
<dbReference type="Gene3D" id="1.10.10.60">
    <property type="entry name" value="Homeodomain-like"/>
    <property type="match status" value="1"/>
</dbReference>
<dbReference type="PANTHER" id="PTHR31307:SF12">
    <property type="entry name" value="OS02G0565000 PROTEIN"/>
    <property type="match status" value="1"/>
</dbReference>
<evidence type="ECO:0000256" key="5">
    <source>
        <dbReference type="ARBA" id="ARBA00023163"/>
    </source>
</evidence>
<evidence type="ECO:0000256" key="8">
    <source>
        <dbReference type="SAM" id="MobiDB-lite"/>
    </source>
</evidence>
<comment type="caution">
    <text evidence="10">The sequence shown here is derived from an EMBL/GenBank/DDBJ whole genome shotgun (WGS) entry which is preliminary data.</text>
</comment>
<dbReference type="OrthoDB" id="2019351at2759"/>
<keyword evidence="4" id="KW-0238">DNA-binding</keyword>
<feature type="region of interest" description="Disordered" evidence="8">
    <location>
        <begin position="1"/>
        <end position="26"/>
    </location>
</feature>
<feature type="compositionally biased region" description="Low complexity" evidence="8">
    <location>
        <begin position="1"/>
        <end position="11"/>
    </location>
</feature>
<evidence type="ECO:0000259" key="9">
    <source>
        <dbReference type="Pfam" id="PF13837"/>
    </source>
</evidence>
<evidence type="ECO:0000256" key="3">
    <source>
        <dbReference type="ARBA" id="ARBA00023054"/>
    </source>
</evidence>
<dbReference type="EMBL" id="CM029037">
    <property type="protein sequence ID" value="KAG2659180.1"/>
    <property type="molecule type" value="Genomic_DNA"/>
</dbReference>
<feature type="compositionally biased region" description="Low complexity" evidence="8">
    <location>
        <begin position="347"/>
        <end position="363"/>
    </location>
</feature>
<dbReference type="Pfam" id="PF13837">
    <property type="entry name" value="Myb_DNA-bind_4"/>
    <property type="match status" value="1"/>
</dbReference>